<accession>A0AAV9UNC7</accession>
<keyword evidence="1" id="KW-1133">Transmembrane helix</keyword>
<reference evidence="2 3" key="1">
    <citation type="submission" date="2019-10" db="EMBL/GenBank/DDBJ databases">
        <authorList>
            <person name="Palmer J.M."/>
        </authorList>
    </citation>
    <scope>NUCLEOTIDE SEQUENCE [LARGE SCALE GENOMIC DNA]</scope>
    <source>
        <strain evidence="2 3">TWF730</strain>
    </source>
</reference>
<feature type="transmembrane region" description="Helical" evidence="1">
    <location>
        <begin position="134"/>
        <end position="153"/>
    </location>
</feature>
<gene>
    <name evidence="2" type="ORF">TWF730_010326</name>
</gene>
<dbReference type="Proteomes" id="UP001373714">
    <property type="component" value="Unassembled WGS sequence"/>
</dbReference>
<organism evidence="2 3">
    <name type="scientific">Orbilia blumenaviensis</name>
    <dbReference type="NCBI Taxonomy" id="1796055"/>
    <lineage>
        <taxon>Eukaryota</taxon>
        <taxon>Fungi</taxon>
        <taxon>Dikarya</taxon>
        <taxon>Ascomycota</taxon>
        <taxon>Pezizomycotina</taxon>
        <taxon>Orbiliomycetes</taxon>
        <taxon>Orbiliales</taxon>
        <taxon>Orbiliaceae</taxon>
        <taxon>Orbilia</taxon>
    </lineage>
</organism>
<evidence type="ECO:0000256" key="1">
    <source>
        <dbReference type="SAM" id="Phobius"/>
    </source>
</evidence>
<keyword evidence="1" id="KW-0472">Membrane</keyword>
<evidence type="ECO:0000313" key="3">
    <source>
        <dbReference type="Proteomes" id="UP001373714"/>
    </source>
</evidence>
<proteinExistence type="predicted"/>
<dbReference type="AlphaFoldDB" id="A0AAV9UNC7"/>
<dbReference type="EMBL" id="JAVHNS010000008">
    <property type="protein sequence ID" value="KAK6345991.1"/>
    <property type="molecule type" value="Genomic_DNA"/>
</dbReference>
<keyword evidence="1" id="KW-0812">Transmembrane</keyword>
<keyword evidence="3" id="KW-1185">Reference proteome</keyword>
<evidence type="ECO:0000313" key="2">
    <source>
        <dbReference type="EMBL" id="KAK6345991.1"/>
    </source>
</evidence>
<comment type="caution">
    <text evidence="2">The sequence shown here is derived from an EMBL/GenBank/DDBJ whole genome shotgun (WGS) entry which is preliminary data.</text>
</comment>
<name>A0AAV9UNC7_9PEZI</name>
<protein>
    <submittedName>
        <fullName evidence="2">Uncharacterized protein</fullName>
    </submittedName>
</protein>
<sequence>MNKKSNMPKENWRSLSRERRRGEGRKLLNFREVIGRQEDFDLRRPESRASGWRYMLDYPLLFTAGLITPTELHHVRNHESVPRILWDSNQPSGAISNILDCIPVGEEVEIRGRTGEIIYEGRERFRIESKERRFTRVSLVLCSTGVTLGFALITRTLLTDGDSTQLKTEDDILLRDELDSERLKGFLRVLVDADMIKENLFALADDSVLPMIQKAALPALRDWGCVEDRNMFGF</sequence>